<dbReference type="Proteomes" id="UP000075683">
    <property type="component" value="Unassembled WGS sequence"/>
</dbReference>
<comment type="caution">
    <text evidence="1">The sequence shown here is derived from an EMBL/GenBank/DDBJ whole genome shotgun (WGS) entry which is preliminary data.</text>
</comment>
<dbReference type="AlphaFoldDB" id="A0A150M5Z9"/>
<evidence type="ECO:0000313" key="2">
    <source>
        <dbReference type="Proteomes" id="UP000075683"/>
    </source>
</evidence>
<sequence length="86" mass="10182">MLLWQAASITSFSARTLNEDFTINVWMQNRHDRDFNRFVVNFAINVWTQNTRDSFIGMSQVSNLVVFAVRRSVKRSMFFSFSFESE</sequence>
<organism evidence="1 2">
    <name type="scientific">Caldibacillus debilis</name>
    <dbReference type="NCBI Taxonomy" id="301148"/>
    <lineage>
        <taxon>Bacteria</taxon>
        <taxon>Bacillati</taxon>
        <taxon>Bacillota</taxon>
        <taxon>Bacilli</taxon>
        <taxon>Bacillales</taxon>
        <taxon>Bacillaceae</taxon>
        <taxon>Caldibacillus</taxon>
    </lineage>
</organism>
<protein>
    <submittedName>
        <fullName evidence="1">Uncharacterized protein</fullName>
    </submittedName>
</protein>
<dbReference type="STRING" id="301148.B4135_0715"/>
<name>A0A150M5Z9_9BACI</name>
<reference evidence="1 2" key="1">
    <citation type="submission" date="2016-01" db="EMBL/GenBank/DDBJ databases">
        <title>Draft Genome Sequences of Seven Thermophilic Sporeformers Isolated from Foods.</title>
        <authorList>
            <person name="Berendsen E.M."/>
            <person name="Wells-Bennik M.H."/>
            <person name="Krawcyk A.O."/>
            <person name="De Jong A."/>
            <person name="Holsappel S."/>
            <person name="Eijlander R.T."/>
            <person name="Kuipers O.P."/>
        </authorList>
    </citation>
    <scope>NUCLEOTIDE SEQUENCE [LARGE SCALE GENOMIC DNA]</scope>
    <source>
        <strain evidence="1 2">B4135</strain>
    </source>
</reference>
<accession>A0A150M5Z9</accession>
<evidence type="ECO:0000313" key="1">
    <source>
        <dbReference type="EMBL" id="KYD19816.1"/>
    </source>
</evidence>
<gene>
    <name evidence="1" type="ORF">B4135_0715</name>
</gene>
<dbReference type="EMBL" id="LQYT01000037">
    <property type="protein sequence ID" value="KYD19816.1"/>
    <property type="molecule type" value="Genomic_DNA"/>
</dbReference>
<proteinExistence type="predicted"/>